<keyword evidence="6" id="KW-0378">Hydrolase</keyword>
<evidence type="ECO:0000259" key="14">
    <source>
        <dbReference type="PROSITE" id="PS50235"/>
    </source>
</evidence>
<dbReference type="GO" id="GO:0004843">
    <property type="term" value="F:cysteine-type deubiquitinase activity"/>
    <property type="evidence" value="ECO:0007669"/>
    <property type="project" value="UniProtKB-EC"/>
</dbReference>
<dbReference type="GO" id="GO:0006508">
    <property type="term" value="P:proteolysis"/>
    <property type="evidence" value="ECO:0007669"/>
    <property type="project" value="UniProtKB-KW"/>
</dbReference>
<comment type="caution">
    <text evidence="15">The sequence shown here is derived from an EMBL/GenBank/DDBJ whole genome shotgun (WGS) entry which is preliminary data.</text>
</comment>
<name>A0A815J574_ADIRI</name>
<dbReference type="PROSITE" id="PS50235">
    <property type="entry name" value="USP_3"/>
    <property type="match status" value="1"/>
</dbReference>
<evidence type="ECO:0000256" key="9">
    <source>
        <dbReference type="ARBA" id="ARBA00041300"/>
    </source>
</evidence>
<evidence type="ECO:0000313" key="15">
    <source>
        <dbReference type="EMBL" id="CAF1377719.1"/>
    </source>
</evidence>
<dbReference type="SUPFAM" id="SSF54001">
    <property type="entry name" value="Cysteine proteinases"/>
    <property type="match status" value="1"/>
</dbReference>
<evidence type="ECO:0000256" key="11">
    <source>
        <dbReference type="ARBA" id="ARBA00042420"/>
    </source>
</evidence>
<evidence type="ECO:0000256" key="12">
    <source>
        <dbReference type="ARBA" id="ARBA00043009"/>
    </source>
</evidence>
<evidence type="ECO:0000256" key="6">
    <source>
        <dbReference type="ARBA" id="ARBA00022801"/>
    </source>
</evidence>
<keyword evidence="4" id="KW-0645">Protease</keyword>
<dbReference type="EC" id="3.4.19.12" evidence="3"/>
<dbReference type="Proteomes" id="UP000663828">
    <property type="component" value="Unassembled WGS sequence"/>
</dbReference>
<evidence type="ECO:0000256" key="13">
    <source>
        <dbReference type="SAM" id="MobiDB-lite"/>
    </source>
</evidence>
<accession>A0A815J574</accession>
<evidence type="ECO:0000256" key="4">
    <source>
        <dbReference type="ARBA" id="ARBA00022670"/>
    </source>
</evidence>
<dbReference type="Pfam" id="PF00443">
    <property type="entry name" value="UCH"/>
    <property type="match status" value="1"/>
</dbReference>
<dbReference type="Gene3D" id="3.90.70.10">
    <property type="entry name" value="Cysteine proteinases"/>
    <property type="match status" value="1"/>
</dbReference>
<evidence type="ECO:0000256" key="10">
    <source>
        <dbReference type="ARBA" id="ARBA00042154"/>
    </source>
</evidence>
<dbReference type="InterPro" id="IPR001394">
    <property type="entry name" value="Peptidase_C19_UCH"/>
</dbReference>
<organism evidence="15 16">
    <name type="scientific">Adineta ricciae</name>
    <name type="common">Rotifer</name>
    <dbReference type="NCBI Taxonomy" id="249248"/>
    <lineage>
        <taxon>Eukaryota</taxon>
        <taxon>Metazoa</taxon>
        <taxon>Spiralia</taxon>
        <taxon>Gnathifera</taxon>
        <taxon>Rotifera</taxon>
        <taxon>Eurotatoria</taxon>
        <taxon>Bdelloidea</taxon>
        <taxon>Adinetida</taxon>
        <taxon>Adinetidae</taxon>
        <taxon>Adineta</taxon>
    </lineage>
</organism>
<dbReference type="InterPro" id="IPR038765">
    <property type="entry name" value="Papain-like_cys_pep_sf"/>
</dbReference>
<evidence type="ECO:0000256" key="2">
    <source>
        <dbReference type="ARBA" id="ARBA00009085"/>
    </source>
</evidence>
<feature type="domain" description="USP" evidence="14">
    <location>
        <begin position="110"/>
        <end position="442"/>
    </location>
</feature>
<comment type="similarity">
    <text evidence="2">Belongs to the peptidase C19 family.</text>
</comment>
<evidence type="ECO:0000256" key="5">
    <source>
        <dbReference type="ARBA" id="ARBA00022786"/>
    </source>
</evidence>
<keyword evidence="7" id="KW-0788">Thiol protease</keyword>
<proteinExistence type="inferred from homology"/>
<feature type="region of interest" description="Disordered" evidence="13">
    <location>
        <begin position="535"/>
        <end position="558"/>
    </location>
</feature>
<reference evidence="15" key="1">
    <citation type="submission" date="2021-02" db="EMBL/GenBank/DDBJ databases">
        <authorList>
            <person name="Nowell W R."/>
        </authorList>
    </citation>
    <scope>NUCLEOTIDE SEQUENCE</scope>
</reference>
<dbReference type="GO" id="GO:0005634">
    <property type="term" value="C:nucleus"/>
    <property type="evidence" value="ECO:0007669"/>
    <property type="project" value="TreeGrafter"/>
</dbReference>
<evidence type="ECO:0000313" key="16">
    <source>
        <dbReference type="Proteomes" id="UP000663828"/>
    </source>
</evidence>
<dbReference type="PANTHER" id="PTHR24006">
    <property type="entry name" value="UBIQUITIN CARBOXYL-TERMINAL HYDROLASE"/>
    <property type="match status" value="1"/>
</dbReference>
<dbReference type="GO" id="GO:0016579">
    <property type="term" value="P:protein deubiquitination"/>
    <property type="evidence" value="ECO:0007669"/>
    <property type="project" value="InterPro"/>
</dbReference>
<gene>
    <name evidence="15" type="ORF">XAT740_LOCUS32898</name>
</gene>
<keyword evidence="5" id="KW-0833">Ubl conjugation pathway</keyword>
<keyword evidence="16" id="KW-1185">Reference proteome</keyword>
<evidence type="ECO:0000256" key="8">
    <source>
        <dbReference type="ARBA" id="ARBA00039432"/>
    </source>
</evidence>
<dbReference type="GO" id="GO:0005829">
    <property type="term" value="C:cytosol"/>
    <property type="evidence" value="ECO:0007669"/>
    <property type="project" value="TreeGrafter"/>
</dbReference>
<protein>
    <recommendedName>
        <fullName evidence="8">Ubiquitin carboxyl-terminal hydrolase 36</fullName>
        <ecNumber evidence="3">3.4.19.12</ecNumber>
    </recommendedName>
    <alternativeName>
        <fullName evidence="11">Deubiquitinating enzyme 36</fullName>
    </alternativeName>
    <alternativeName>
        <fullName evidence="10">Protein scrawny</fullName>
    </alternativeName>
    <alternativeName>
        <fullName evidence="9">Ubiquitin thioesterase 36</fullName>
    </alternativeName>
    <alternativeName>
        <fullName evidence="12">Ubiquitin-specific-processing protease 36</fullName>
    </alternativeName>
</protein>
<evidence type="ECO:0000256" key="1">
    <source>
        <dbReference type="ARBA" id="ARBA00000707"/>
    </source>
</evidence>
<dbReference type="PANTHER" id="PTHR24006:SF758">
    <property type="entry name" value="UBIQUITIN CARBOXYL-TERMINAL HYDROLASE 36"/>
    <property type="match status" value="1"/>
</dbReference>
<sequence length="1950" mass="223034">MNSKENAKLLSGFDCRGPRRIDLNRSPLSSIKNHQLNIRSISEEDSVFFKFPGPLDANKCDAQDVSDIESDEYQESVSTAKRFKKRYHCISPFTEADLQLGWSTKCCRGVGLINTDNSKRCLNICYINSVLQCLAYAPTFTQWILNDCFHDRCYLAENSDFCSVCILKGIIDDIHPNNYEQNYSYSELAQASAVPLAHKIREISHSFVPRRQEDPHEFLIALFNHMIQCLSCRDLPSYSTYLSSPLHRIVGANIQSSITCSECLNKRCTENYESVWSISITRCSNLNEALKEFCSEETLMDDNSIHCSVCSGNKSATKILQLIDLSPVLFIHLKRFAYDQKAKVTRKIKTQFFYPEIFDFTSFMDKSVLRRNYKNHEMNHFIYQLSGVTVHLGDSPQQGHVFSYVKTSDNEWYKANDELITATTRDCVLHENNSYILCYSRLSEEEINDLDVNENTSNTFSAARFLTSTPIGSDRIYPIVVDDCSSSFVEEEDVSSFQTLRQEDFISLRDTLIPQNCQQFPNLDTDSRIEIIPKNNNNNKYQKKATATNSPYSSFSSSPSTEESLLLVNREVSLMNGSSPLDFDLERAQECSTHNSSSRLDINADGSQASDFHVQLPSSYSFKLEAIDLVKLNEIRVSKNERKHEKFLEEIGLSSGRDKQYRIFLSKRHQTKTNNERENCDKPDMFQEKKQPKMDVQYLYILLPYIKKFNKYCGLGVRNTSFGLQTDRHCKLLRCTLRCVGRPLCPFVCSIIINNNGEGHIIVTNTTIRHPRGKKIARPMREPVRSILKKQFADGASVYRIYQDRLKKRTIEERRGNNYDTVGKTRSVLRKIKSEGLMESLLDPDADKGLDRLREQYHNEINVDGRVQGAIQHVSRYPSQVIVFTESSIRLYDTLLKQKNTVLSWDATGSVIQEKQNTHRLLYYELSITLPGIVSDDSIVPVTFMISDSHGLVDIIHWMHLFKYNYNQVFVGKKFPQPAVVLSDRAQVFLLAAIQIWNNETMKDFLNRSYRIVNGEGKKADFRKTNIHACLSHVLLDSRKMVNKLLGESLRDLAMWSIAVLINTSTWCEFKSNWELICVVFLEIHCGDDHIHKENQDALLNKIIKIRSDPNIVVAIKSCDGLPDENVDECHGFDVYDFSDGHGDNGDNDDNNMIQSNFRSQKSIRKKIVVDEEQETNSTDSAFKTTINEIFSHTLSACNLSNEDMSGKNCHGILKWFKYLVKYFMPTLPIWSNLLLGDLTRHRRKIVRSFERIISQTPEQRTTAISERRMGILKRTQLGNRVHIRLDVLLSILIPDMLTMIDEYTRNLTVYCSASQNNDESNSSMVLDDRRLKPVEEHWRETRNKRGHGHYTKCPEQPVFSDLVSSLLASRNDVNADLKLPAITPIWLNIAVGLILSTINNFDLHLSIPSPSSESSNSLSPLDIVISFIEDWLSSTQRDNRKTLAAKIPFPLKIDDINGLAQRSTYILEHILLPLLPCHLIVDKIYSCKTCEFTMSKRDLIGYIPINIFGAGLQLEHDLYSYFAPVTSDLPCPLCGDLTIRHIEVIQWPYVLVLNINESSKNIKFRKPPGTLSLVRFSSWLSIEYPSSSVYDLVSFSSIIRSGSNEIMVRATKIKKSWSTSMNKRLIGCGEVLKRLYANSRILVFECVQMKSKTNFVHAINRCSFHIPPIFDNDPSTCKSFRASCLTIETNKKCVHLNDVLVANIKTHFSCNSCHRSSDSATIVKEQVYIFKSTVKGKLIGYPVTFDLQNINNSEQSCVNCNHPIKNIQMEVLKQVFLKCPSVLVKLGDRNTQPKIIFDSELELTDVDDITYCYTAASILLISRYSDTISVIKRIGSDYIQYSGEKFSESSVLSYSKMADLFDISSTNLIFYYQIHAFTPLQKSFHKLRNSDPSNFLSTLYPSYDDYGCTILMKCIQTKALEKRTLQKGPSTIQYSKLFPRRNLSILSSI</sequence>
<dbReference type="EMBL" id="CAJNOR010003101">
    <property type="protein sequence ID" value="CAF1377719.1"/>
    <property type="molecule type" value="Genomic_DNA"/>
</dbReference>
<comment type="catalytic activity">
    <reaction evidence="1">
        <text>Thiol-dependent hydrolysis of ester, thioester, amide, peptide and isopeptide bonds formed by the C-terminal Gly of ubiquitin (a 76-residue protein attached to proteins as an intracellular targeting signal).</text>
        <dbReference type="EC" id="3.4.19.12"/>
    </reaction>
</comment>
<dbReference type="InterPro" id="IPR028889">
    <property type="entry name" value="USP"/>
</dbReference>
<dbReference type="InterPro" id="IPR050164">
    <property type="entry name" value="Peptidase_C19"/>
</dbReference>
<evidence type="ECO:0000256" key="7">
    <source>
        <dbReference type="ARBA" id="ARBA00022807"/>
    </source>
</evidence>
<evidence type="ECO:0000256" key="3">
    <source>
        <dbReference type="ARBA" id="ARBA00012759"/>
    </source>
</evidence>